<proteinExistence type="predicted"/>
<gene>
    <name evidence="1" type="ORF">HINF_LOCUS865</name>
</gene>
<accession>A0ABP1GK76</accession>
<dbReference type="EMBL" id="CAXDID020000002">
    <property type="protein sequence ID" value="CAL5970925.1"/>
    <property type="molecule type" value="Genomic_DNA"/>
</dbReference>
<organism evidence="1 2">
    <name type="scientific">Hexamita inflata</name>
    <dbReference type="NCBI Taxonomy" id="28002"/>
    <lineage>
        <taxon>Eukaryota</taxon>
        <taxon>Metamonada</taxon>
        <taxon>Diplomonadida</taxon>
        <taxon>Hexamitidae</taxon>
        <taxon>Hexamitinae</taxon>
        <taxon>Hexamita</taxon>
    </lineage>
</organism>
<evidence type="ECO:0000313" key="1">
    <source>
        <dbReference type="EMBL" id="CAL5970925.1"/>
    </source>
</evidence>
<keyword evidence="2" id="KW-1185">Reference proteome</keyword>
<protein>
    <submittedName>
        <fullName evidence="1">Hypothetical_protein</fullName>
    </submittedName>
</protein>
<reference evidence="1 2" key="1">
    <citation type="submission" date="2024-07" db="EMBL/GenBank/DDBJ databases">
        <authorList>
            <person name="Akdeniz Z."/>
        </authorList>
    </citation>
    <scope>NUCLEOTIDE SEQUENCE [LARGE SCALE GENOMIC DNA]</scope>
</reference>
<name>A0ABP1GK76_9EUKA</name>
<comment type="caution">
    <text evidence="1">The sequence shown here is derived from an EMBL/GenBank/DDBJ whole genome shotgun (WGS) entry which is preliminary data.</text>
</comment>
<sequence>MNNPLENQILGQARNSTMKAPDFINIKRNQQREAFLEQLYPKRKRPQYFKIIQSPLEKIGIQQQQNNNKISESNESNQQIKIEEDKLSNPLKLQSPQKSKKFTKQNIKLVMVNVKQLDDYELQDAPMQNSTVTNMVFKNLNKMLENFVQ</sequence>
<dbReference type="Proteomes" id="UP001642409">
    <property type="component" value="Unassembled WGS sequence"/>
</dbReference>
<evidence type="ECO:0000313" key="2">
    <source>
        <dbReference type="Proteomes" id="UP001642409"/>
    </source>
</evidence>